<keyword evidence="3" id="KW-1185">Reference proteome</keyword>
<organism evidence="2 3">
    <name type="scientific">Amycolatopsis samaneae</name>
    <dbReference type="NCBI Taxonomy" id="664691"/>
    <lineage>
        <taxon>Bacteria</taxon>
        <taxon>Bacillati</taxon>
        <taxon>Actinomycetota</taxon>
        <taxon>Actinomycetes</taxon>
        <taxon>Pseudonocardiales</taxon>
        <taxon>Pseudonocardiaceae</taxon>
        <taxon>Amycolatopsis</taxon>
    </lineage>
</organism>
<reference evidence="3" key="1">
    <citation type="journal article" date="2019" name="Int. J. Syst. Evol. Microbiol.">
        <title>The Global Catalogue of Microorganisms (GCM) 10K type strain sequencing project: providing services to taxonomists for standard genome sequencing and annotation.</title>
        <authorList>
            <consortium name="The Broad Institute Genomics Platform"/>
            <consortium name="The Broad Institute Genome Sequencing Center for Infectious Disease"/>
            <person name="Wu L."/>
            <person name="Ma J."/>
        </authorList>
    </citation>
    <scope>NUCLEOTIDE SEQUENCE [LARGE SCALE GENOMIC DNA]</scope>
    <source>
        <strain evidence="3">CGMCC 4.7643</strain>
    </source>
</reference>
<gene>
    <name evidence="2" type="ORF">ACFSYJ_43805</name>
</gene>
<name>A0ABW5GXD4_9PSEU</name>
<feature type="compositionally biased region" description="Low complexity" evidence="1">
    <location>
        <begin position="21"/>
        <end position="30"/>
    </location>
</feature>
<feature type="region of interest" description="Disordered" evidence="1">
    <location>
        <begin position="1"/>
        <end position="30"/>
    </location>
</feature>
<evidence type="ECO:0000313" key="3">
    <source>
        <dbReference type="Proteomes" id="UP001597419"/>
    </source>
</evidence>
<comment type="caution">
    <text evidence="2">The sequence shown here is derived from an EMBL/GenBank/DDBJ whole genome shotgun (WGS) entry which is preliminary data.</text>
</comment>
<protein>
    <submittedName>
        <fullName evidence="2">Uncharacterized protein</fullName>
    </submittedName>
</protein>
<sequence length="52" mass="5211">MSENLMDSVAPALSPPVTRQPAGAAAEPADGAELSIVTIGPVTISFAADEDE</sequence>
<evidence type="ECO:0000256" key="1">
    <source>
        <dbReference type="SAM" id="MobiDB-lite"/>
    </source>
</evidence>
<accession>A0ABW5GXD4</accession>
<evidence type="ECO:0000313" key="2">
    <source>
        <dbReference type="EMBL" id="MFD2465598.1"/>
    </source>
</evidence>
<dbReference type="Proteomes" id="UP001597419">
    <property type="component" value="Unassembled WGS sequence"/>
</dbReference>
<proteinExistence type="predicted"/>
<dbReference type="EMBL" id="JBHUKU010000034">
    <property type="protein sequence ID" value="MFD2465598.1"/>
    <property type="molecule type" value="Genomic_DNA"/>
</dbReference>
<dbReference type="RefSeq" id="WP_345408967.1">
    <property type="nucleotide sequence ID" value="NZ_BAABHG010000033.1"/>
</dbReference>